<proteinExistence type="predicted"/>
<dbReference type="EMBL" id="LAZR01018263">
    <property type="protein sequence ID" value="KKL97062.1"/>
    <property type="molecule type" value="Genomic_DNA"/>
</dbReference>
<evidence type="ECO:0000313" key="1">
    <source>
        <dbReference type="EMBL" id="KKL97062.1"/>
    </source>
</evidence>
<comment type="caution">
    <text evidence="1">The sequence shown here is derived from an EMBL/GenBank/DDBJ whole genome shotgun (WGS) entry which is preliminary data.</text>
</comment>
<dbReference type="AlphaFoldDB" id="A0A0F9JDC4"/>
<sequence length="64" mass="7489">MELWARPLKGPYRGIFSKKGWRRVIAGPEKRSDGGSALFVQLEGEDPYRWFSVDLFELKEKDED</sequence>
<gene>
    <name evidence="1" type="ORF">LCGC14_1838240</name>
</gene>
<organism evidence="1">
    <name type="scientific">marine sediment metagenome</name>
    <dbReference type="NCBI Taxonomy" id="412755"/>
    <lineage>
        <taxon>unclassified sequences</taxon>
        <taxon>metagenomes</taxon>
        <taxon>ecological metagenomes</taxon>
    </lineage>
</organism>
<accession>A0A0F9JDC4</accession>
<name>A0A0F9JDC4_9ZZZZ</name>
<protein>
    <submittedName>
        <fullName evidence="1">Uncharacterized protein</fullName>
    </submittedName>
</protein>
<reference evidence="1" key="1">
    <citation type="journal article" date="2015" name="Nature">
        <title>Complex archaea that bridge the gap between prokaryotes and eukaryotes.</title>
        <authorList>
            <person name="Spang A."/>
            <person name="Saw J.H."/>
            <person name="Jorgensen S.L."/>
            <person name="Zaremba-Niedzwiedzka K."/>
            <person name="Martijn J."/>
            <person name="Lind A.E."/>
            <person name="van Eijk R."/>
            <person name="Schleper C."/>
            <person name="Guy L."/>
            <person name="Ettema T.J."/>
        </authorList>
    </citation>
    <scope>NUCLEOTIDE SEQUENCE</scope>
</reference>